<keyword evidence="6" id="KW-0539">Nucleus</keyword>
<dbReference type="GO" id="GO:0048731">
    <property type="term" value="P:system development"/>
    <property type="evidence" value="ECO:0007669"/>
    <property type="project" value="UniProtKB-ARBA"/>
</dbReference>
<feature type="compositionally biased region" description="Polar residues" evidence="8">
    <location>
        <begin position="67"/>
        <end position="81"/>
    </location>
</feature>
<evidence type="ECO:0000256" key="1">
    <source>
        <dbReference type="ARBA" id="ARBA00004123"/>
    </source>
</evidence>
<comment type="subcellular location">
    <subcellularLocation>
        <location evidence="1">Nucleus</location>
    </subcellularLocation>
</comment>
<feature type="domain" description="C2H2-type" evidence="9">
    <location>
        <begin position="335"/>
        <end position="358"/>
    </location>
</feature>
<dbReference type="AlphaFoldDB" id="A0A1S3J5G7"/>
<evidence type="ECO:0000256" key="3">
    <source>
        <dbReference type="ARBA" id="ARBA00022737"/>
    </source>
</evidence>
<accession>A0A1S3J5G7</accession>
<evidence type="ECO:0000256" key="4">
    <source>
        <dbReference type="ARBA" id="ARBA00022771"/>
    </source>
</evidence>
<dbReference type="OMA" id="WLISHDE"/>
<dbReference type="STRING" id="7574.A0A1S3J5G7"/>
<dbReference type="Pfam" id="PF00096">
    <property type="entry name" value="zf-C2H2"/>
    <property type="match status" value="1"/>
</dbReference>
<dbReference type="InterPro" id="IPR013087">
    <property type="entry name" value="Znf_C2H2_type"/>
</dbReference>
<evidence type="ECO:0000313" key="10">
    <source>
        <dbReference type="Proteomes" id="UP000085678"/>
    </source>
</evidence>
<keyword evidence="3" id="KW-0677">Repeat</keyword>
<dbReference type="FunFam" id="3.30.160.60:FF:000246">
    <property type="entry name" value="Transcription factor Ovo-like 2"/>
    <property type="match status" value="1"/>
</dbReference>
<keyword evidence="10" id="KW-1185">Reference proteome</keyword>
<evidence type="ECO:0000256" key="5">
    <source>
        <dbReference type="ARBA" id="ARBA00022833"/>
    </source>
</evidence>
<dbReference type="Gene3D" id="3.30.160.60">
    <property type="entry name" value="Classic Zinc Finger"/>
    <property type="match status" value="2"/>
</dbReference>
<dbReference type="PROSITE" id="PS00028">
    <property type="entry name" value="ZINC_FINGER_C2H2_1"/>
    <property type="match status" value="3"/>
</dbReference>
<dbReference type="OrthoDB" id="6508643at2759"/>
<dbReference type="KEGG" id="lak:106170338"/>
<evidence type="ECO:0000313" key="11">
    <source>
        <dbReference type="RefSeq" id="XP_013405635.1"/>
    </source>
</evidence>
<dbReference type="GO" id="GO:0000978">
    <property type="term" value="F:RNA polymerase II cis-regulatory region sequence-specific DNA binding"/>
    <property type="evidence" value="ECO:0007669"/>
    <property type="project" value="TreeGrafter"/>
</dbReference>
<dbReference type="GO" id="GO:0000981">
    <property type="term" value="F:DNA-binding transcription factor activity, RNA polymerase II-specific"/>
    <property type="evidence" value="ECO:0007669"/>
    <property type="project" value="TreeGrafter"/>
</dbReference>
<organism evidence="10 11">
    <name type="scientific">Lingula anatina</name>
    <name type="common">Brachiopod</name>
    <name type="synonym">Lingula unguis</name>
    <dbReference type="NCBI Taxonomy" id="7574"/>
    <lineage>
        <taxon>Eukaryota</taxon>
        <taxon>Metazoa</taxon>
        <taxon>Spiralia</taxon>
        <taxon>Lophotrochozoa</taxon>
        <taxon>Brachiopoda</taxon>
        <taxon>Linguliformea</taxon>
        <taxon>Lingulata</taxon>
        <taxon>Lingulida</taxon>
        <taxon>Linguloidea</taxon>
        <taxon>Lingulidae</taxon>
        <taxon>Lingula</taxon>
    </lineage>
</organism>
<dbReference type="PANTHER" id="PTHR10032:SF271">
    <property type="entry name" value="RH12261P-RELATED"/>
    <property type="match status" value="1"/>
</dbReference>
<evidence type="ECO:0000256" key="7">
    <source>
        <dbReference type="PROSITE-ProRule" id="PRU00042"/>
    </source>
</evidence>
<dbReference type="FunFam" id="3.30.160.60:FF:000452">
    <property type="entry name" value="Transcription factor Ovo-like 2"/>
    <property type="match status" value="1"/>
</dbReference>
<dbReference type="GO" id="GO:0008270">
    <property type="term" value="F:zinc ion binding"/>
    <property type="evidence" value="ECO:0007669"/>
    <property type="project" value="UniProtKB-KW"/>
</dbReference>
<dbReference type="GO" id="GO:0009887">
    <property type="term" value="P:animal organ morphogenesis"/>
    <property type="evidence" value="ECO:0007669"/>
    <property type="project" value="UniProtKB-ARBA"/>
</dbReference>
<dbReference type="Proteomes" id="UP000085678">
    <property type="component" value="Unplaced"/>
</dbReference>
<proteinExistence type="predicted"/>
<dbReference type="GO" id="GO:0009913">
    <property type="term" value="P:epidermal cell differentiation"/>
    <property type="evidence" value="ECO:0007669"/>
    <property type="project" value="TreeGrafter"/>
</dbReference>
<feature type="compositionally biased region" description="Polar residues" evidence="8">
    <location>
        <begin position="92"/>
        <end position="106"/>
    </location>
</feature>
<dbReference type="PROSITE" id="PS50157">
    <property type="entry name" value="ZINC_FINGER_C2H2_2"/>
    <property type="match status" value="3"/>
</dbReference>
<dbReference type="InterPro" id="IPR027756">
    <property type="entry name" value="Ovo-like"/>
</dbReference>
<sequence length="424" mass="47444">MPRAFLVRKHAALTPAIGEEPPEKCCKTSQGPPSPEKASHHPQDIPVAGADIEQSPEQMASPKERSTPASTAPPSDANSDTKPAKSKRIWSPITQPSSPANESRTSLPEVPIPAAHCRPILPYDKSGNLLNMVAPPSPYYAPYFQYPIMPLDYSIPKKPVNHPTSSGVGVGVTSPEMTQPAAAPMPKFQMTMSPFMTPYFKPPEMFMPRLSPALPQAPPVMFHGLPKPVPVHVLPQSSSKFELINGGYGVKNPLLTQAQSEIVNQELGKLGAQTEDNKFVCRVCQKVFPLQRLLNRHLKCHSDIKRYLCTFCGKGFNDTFDLKRHTRTHTGVRPYKCSHCDKAFTQRCSLESHCRKVHGVSFDFGYKERRDKMYVCEDCGHTTRNPEKHYMHLKENHPHSPALLKCYDKRQFKFQSDKIPTLVE</sequence>
<dbReference type="InterPro" id="IPR036236">
    <property type="entry name" value="Znf_C2H2_sf"/>
</dbReference>
<feature type="domain" description="C2H2-type" evidence="9">
    <location>
        <begin position="307"/>
        <end position="334"/>
    </location>
</feature>
<dbReference type="SMART" id="SM00355">
    <property type="entry name" value="ZnF_C2H2"/>
    <property type="match status" value="4"/>
</dbReference>
<dbReference type="SUPFAM" id="SSF57667">
    <property type="entry name" value="beta-beta-alpha zinc fingers"/>
    <property type="match status" value="2"/>
</dbReference>
<protein>
    <submittedName>
        <fullName evidence="11">Zinc finger protein 362</fullName>
    </submittedName>
</protein>
<dbReference type="GeneID" id="106170338"/>
<keyword evidence="2" id="KW-0479">Metal-binding</keyword>
<dbReference type="RefSeq" id="XP_013405635.1">
    <property type="nucleotide sequence ID" value="XM_013550181.1"/>
</dbReference>
<evidence type="ECO:0000256" key="8">
    <source>
        <dbReference type="SAM" id="MobiDB-lite"/>
    </source>
</evidence>
<dbReference type="InParanoid" id="A0A1S3J5G7"/>
<evidence type="ECO:0000259" key="9">
    <source>
        <dbReference type="PROSITE" id="PS50157"/>
    </source>
</evidence>
<keyword evidence="5" id="KW-0862">Zinc</keyword>
<evidence type="ECO:0000256" key="6">
    <source>
        <dbReference type="ARBA" id="ARBA00023242"/>
    </source>
</evidence>
<evidence type="ECO:0000256" key="2">
    <source>
        <dbReference type="ARBA" id="ARBA00022723"/>
    </source>
</evidence>
<name>A0A1S3J5G7_LINAN</name>
<keyword evidence="4 7" id="KW-0863">Zinc-finger</keyword>
<feature type="region of interest" description="Disordered" evidence="8">
    <location>
        <begin position="1"/>
        <end position="107"/>
    </location>
</feature>
<feature type="compositionally biased region" description="Basic residues" evidence="8">
    <location>
        <begin position="1"/>
        <end position="11"/>
    </location>
</feature>
<feature type="domain" description="C2H2-type" evidence="9">
    <location>
        <begin position="279"/>
        <end position="306"/>
    </location>
</feature>
<dbReference type="GO" id="GO:0003006">
    <property type="term" value="P:developmental process involved in reproduction"/>
    <property type="evidence" value="ECO:0007669"/>
    <property type="project" value="UniProtKB-ARBA"/>
</dbReference>
<gene>
    <name evidence="11" type="primary">LOC106170338</name>
</gene>
<reference evidence="11" key="1">
    <citation type="submission" date="2025-08" db="UniProtKB">
        <authorList>
            <consortium name="RefSeq"/>
        </authorList>
    </citation>
    <scope>IDENTIFICATION</scope>
    <source>
        <tissue evidence="11">Gonads</tissue>
    </source>
</reference>
<dbReference type="GO" id="GO:0005634">
    <property type="term" value="C:nucleus"/>
    <property type="evidence" value="ECO:0007669"/>
    <property type="project" value="UniProtKB-SubCell"/>
</dbReference>
<dbReference type="PANTHER" id="PTHR10032">
    <property type="entry name" value="ZINC FINGER PROTEIN WITH KRAB AND SCAN DOMAINS"/>
    <property type="match status" value="1"/>
</dbReference>